<reference evidence="2 4" key="2">
    <citation type="submission" date="2019-03" db="EMBL/GenBank/DDBJ databases">
        <title>Genomic Encyclopedia of Type Strains, Phase IV (KMG-IV): sequencing the most valuable type-strain genomes for metagenomic binning, comparative biology and taxonomic classification.</title>
        <authorList>
            <person name="Goeker M."/>
        </authorList>
    </citation>
    <scope>NUCLEOTIDE SEQUENCE [LARGE SCALE GENOMIC DNA]</scope>
    <source>
        <strain evidence="2 4">DSM 3764</strain>
    </source>
</reference>
<dbReference type="Proteomes" id="UP000255108">
    <property type="component" value="Unassembled WGS sequence"/>
</dbReference>
<dbReference type="AlphaFoldDB" id="A0A377SRU4"/>
<dbReference type="Proteomes" id="UP000295794">
    <property type="component" value="Unassembled WGS sequence"/>
</dbReference>
<proteinExistence type="predicted"/>
<accession>A0A377SRU4</accession>
<organism evidence="1 3">
    <name type="scientific">Iodobacter fluviatilis</name>
    <dbReference type="NCBI Taxonomy" id="537"/>
    <lineage>
        <taxon>Bacteria</taxon>
        <taxon>Pseudomonadati</taxon>
        <taxon>Pseudomonadota</taxon>
        <taxon>Betaproteobacteria</taxon>
        <taxon>Neisseriales</taxon>
        <taxon>Chitinibacteraceae</taxon>
        <taxon>Iodobacter</taxon>
    </lineage>
</organism>
<evidence type="ECO:0000313" key="3">
    <source>
        <dbReference type="Proteomes" id="UP000255108"/>
    </source>
</evidence>
<evidence type="ECO:0000313" key="4">
    <source>
        <dbReference type="Proteomes" id="UP000295794"/>
    </source>
</evidence>
<evidence type="ECO:0000313" key="2">
    <source>
        <dbReference type="EMBL" id="TCU81616.1"/>
    </source>
</evidence>
<sequence>MSLHLSSEKPAYSYCSVTPTIESMTINVSLECETS</sequence>
<protein>
    <submittedName>
        <fullName evidence="1">Uncharacterized protein</fullName>
    </submittedName>
</protein>
<name>A0A377SRU4_9NEIS</name>
<dbReference type="EMBL" id="SMBT01000020">
    <property type="protein sequence ID" value="TCU81616.1"/>
    <property type="molecule type" value="Genomic_DNA"/>
</dbReference>
<keyword evidence="4" id="KW-1185">Reference proteome</keyword>
<gene>
    <name evidence="2" type="ORF">EV682_12016</name>
    <name evidence="1" type="ORF">NCTC11159_03329</name>
</gene>
<reference evidence="1 3" key="1">
    <citation type="submission" date="2018-06" db="EMBL/GenBank/DDBJ databases">
        <authorList>
            <consortium name="Pathogen Informatics"/>
            <person name="Doyle S."/>
        </authorList>
    </citation>
    <scope>NUCLEOTIDE SEQUENCE [LARGE SCALE GENOMIC DNA]</scope>
    <source>
        <strain evidence="1 3">NCTC11159</strain>
    </source>
</reference>
<evidence type="ECO:0000313" key="1">
    <source>
        <dbReference type="EMBL" id="STR44784.1"/>
    </source>
</evidence>
<dbReference type="EMBL" id="UGHR01000003">
    <property type="protein sequence ID" value="STR44784.1"/>
    <property type="molecule type" value="Genomic_DNA"/>
</dbReference>